<dbReference type="RefSeq" id="WP_126496059.1">
    <property type="nucleotide sequence ID" value="NZ_LR962863.1"/>
</dbReference>
<organism evidence="19">
    <name type="scientific">Staphylococcus schleiferi</name>
    <dbReference type="NCBI Taxonomy" id="1295"/>
    <lineage>
        <taxon>Bacteria</taxon>
        <taxon>Bacillati</taxon>
        <taxon>Bacillota</taxon>
        <taxon>Bacilli</taxon>
        <taxon>Bacillales</taxon>
        <taxon>Staphylococcaceae</taxon>
        <taxon>Staphylococcus</taxon>
    </lineage>
</organism>
<dbReference type="HAMAP" id="MF_02089">
    <property type="entry name" value="QueH"/>
    <property type="match status" value="1"/>
</dbReference>
<evidence type="ECO:0000256" key="6">
    <source>
        <dbReference type="ARBA" id="ARBA00022485"/>
    </source>
</evidence>
<feature type="binding site" evidence="17">
    <location>
        <position position="44"/>
    </location>
    <ligand>
        <name>[4Fe-4S] cluster</name>
        <dbReference type="ChEBI" id="CHEBI:49883"/>
    </ligand>
</feature>
<evidence type="ECO:0000256" key="4">
    <source>
        <dbReference type="ARBA" id="ARBA00012622"/>
    </source>
</evidence>
<evidence type="ECO:0000256" key="8">
    <source>
        <dbReference type="ARBA" id="ARBA00022723"/>
    </source>
</evidence>
<keyword evidence="13 17" id="KW-1015">Disulfide bond</keyword>
<evidence type="ECO:0000256" key="5">
    <source>
        <dbReference type="ARBA" id="ARBA00016895"/>
    </source>
</evidence>
<protein>
    <recommendedName>
        <fullName evidence="5 17">Epoxyqueuosine reductase QueH</fullName>
        <ecNumber evidence="4 17">1.17.99.6</ecNumber>
    </recommendedName>
    <alternativeName>
        <fullName evidence="15 17">Queuosine biosynthesis protein QueH</fullName>
    </alternativeName>
</protein>
<evidence type="ECO:0000256" key="1">
    <source>
        <dbReference type="ARBA" id="ARBA00002268"/>
    </source>
</evidence>
<name>A0A7Z7QN44_STASC</name>
<proteinExistence type="inferred from homology"/>
<evidence type="ECO:0000256" key="12">
    <source>
        <dbReference type="ARBA" id="ARBA00023014"/>
    </source>
</evidence>
<dbReference type="GO" id="GO:0016787">
    <property type="term" value="F:hydrolase activity"/>
    <property type="evidence" value="ECO:0007669"/>
    <property type="project" value="UniProtKB-KW"/>
</dbReference>
<dbReference type="Pfam" id="PF02677">
    <property type="entry name" value="QueH"/>
    <property type="match status" value="1"/>
</dbReference>
<keyword evidence="6 17" id="KW-0004">4Fe-4S</keyword>
<dbReference type="GO" id="GO:0052693">
    <property type="term" value="F:epoxyqueuosine reductase activity"/>
    <property type="evidence" value="ECO:0007669"/>
    <property type="project" value="UniProtKB-UniRule"/>
</dbReference>
<keyword evidence="8 17" id="KW-0479">Metal-binding</keyword>
<reference evidence="19" key="1">
    <citation type="submission" date="2018-06" db="EMBL/GenBank/DDBJ databases">
        <authorList>
            <consortium name="Pathogen Informatics"/>
            <person name="Doyle S."/>
        </authorList>
    </citation>
    <scope>NUCLEOTIDE SEQUENCE [LARGE SCALE GENOMIC DNA]</scope>
    <source>
        <strain evidence="19">NCTC12218</strain>
    </source>
</reference>
<keyword evidence="9 17" id="KW-0671">Queuosine biosynthesis</keyword>
<comment type="similarity">
    <text evidence="3 17">Belongs to the QueH family.</text>
</comment>
<accession>A0A7Z7QN44</accession>
<feature type="binding site" evidence="17">
    <location>
        <position position="43"/>
    </location>
    <ligand>
        <name>[4Fe-4S] cluster</name>
        <dbReference type="ChEBI" id="CHEBI:49883"/>
    </ligand>
</feature>
<feature type="binding site" evidence="17">
    <location>
        <position position="129"/>
    </location>
    <ligand>
        <name>[4Fe-4S] cluster</name>
        <dbReference type="ChEBI" id="CHEBI:49883"/>
    </ligand>
</feature>
<dbReference type="EMBL" id="UHEF01000001">
    <property type="protein sequence ID" value="SUM86718.1"/>
    <property type="molecule type" value="Genomic_DNA"/>
</dbReference>
<sequence>MIQAEQILDKMKNQKINYDKVLRKMIMNWERENERPSILLHSCCAPCSTYTLEFLTEHADVAIYFANPNIHPKNEYLRRARVQEKFVNDFNERTGSHVKYIEVPYEPHEFMKMAKSRGLTEEPEGGARCSACFGMRLEMVAEAAVEMGYDYFGSAITLSPKKNAQLINEIGLDVQQIYDVKYLPSDFKKNKGYERSITMCQDYDIFRQCYCGCVFAAQQQGIDFKTINQQAKRFLDHLDQQKQTVPES</sequence>
<reference evidence="18 20" key="2">
    <citation type="submission" date="2020-11" db="EMBL/GenBank/DDBJ databases">
        <authorList>
            <consortium name="Pathogen Informatics"/>
        </authorList>
    </citation>
    <scope>NUCLEOTIDE SEQUENCE [LARGE SCALE GENOMIC DNA]</scope>
    <source>
        <strain evidence="18 20">NCTC12218</strain>
    </source>
</reference>
<evidence type="ECO:0000256" key="11">
    <source>
        <dbReference type="ARBA" id="ARBA00023004"/>
    </source>
</evidence>
<keyword evidence="19" id="KW-0378">Hydrolase</keyword>
<evidence type="ECO:0000256" key="16">
    <source>
        <dbReference type="ARBA" id="ARBA00047415"/>
    </source>
</evidence>
<comment type="function">
    <text evidence="1 17">Catalyzes the conversion of epoxyqueuosine (oQ) to queuosine (Q), which is a hypermodified base found in the wobble positions of tRNA(Asp), tRNA(Asn), tRNA(His) and tRNA(Tyr).</text>
</comment>
<feature type="disulfide bond" description="Redox-active" evidence="17">
    <location>
        <begin position="211"/>
        <end position="213"/>
    </location>
</feature>
<evidence type="ECO:0000256" key="2">
    <source>
        <dbReference type="ARBA" id="ARBA00004691"/>
    </source>
</evidence>
<comment type="catalytic activity">
    <reaction evidence="16 17">
        <text>epoxyqueuosine(34) in tRNA + AH2 = queuosine(34) in tRNA + A + H2O</text>
        <dbReference type="Rhea" id="RHEA:32159"/>
        <dbReference type="Rhea" id="RHEA-COMP:18571"/>
        <dbReference type="Rhea" id="RHEA-COMP:18582"/>
        <dbReference type="ChEBI" id="CHEBI:13193"/>
        <dbReference type="ChEBI" id="CHEBI:15377"/>
        <dbReference type="ChEBI" id="CHEBI:17499"/>
        <dbReference type="ChEBI" id="CHEBI:194431"/>
        <dbReference type="ChEBI" id="CHEBI:194443"/>
        <dbReference type="EC" id="1.17.99.6"/>
    </reaction>
</comment>
<keyword evidence="10 17" id="KW-0560">Oxidoreductase</keyword>
<dbReference type="GO" id="GO:0046872">
    <property type="term" value="F:metal ion binding"/>
    <property type="evidence" value="ECO:0007669"/>
    <property type="project" value="UniProtKB-KW"/>
</dbReference>
<dbReference type="UniPathway" id="UPA00392"/>
<dbReference type="EC" id="1.17.99.6" evidence="4 17"/>
<dbReference type="EMBL" id="LR962863">
    <property type="protein sequence ID" value="CAD7358779.1"/>
    <property type="molecule type" value="Genomic_DNA"/>
</dbReference>
<evidence type="ECO:0000256" key="10">
    <source>
        <dbReference type="ARBA" id="ARBA00023002"/>
    </source>
</evidence>
<evidence type="ECO:0000313" key="20">
    <source>
        <dbReference type="Proteomes" id="UP000264146"/>
    </source>
</evidence>
<dbReference type="GO" id="GO:0008616">
    <property type="term" value="P:tRNA queuosine(34) biosynthetic process"/>
    <property type="evidence" value="ECO:0007669"/>
    <property type="project" value="UniProtKB-UniRule"/>
</dbReference>
<dbReference type="PANTHER" id="PTHR36701:SF1">
    <property type="entry name" value="EPOXYQUEUOSINE REDUCTASE QUEH"/>
    <property type="match status" value="1"/>
</dbReference>
<comment type="pathway">
    <text evidence="2 17">tRNA modification; tRNA-queuosine biosynthesis.</text>
</comment>
<evidence type="ECO:0000256" key="7">
    <source>
        <dbReference type="ARBA" id="ARBA00022694"/>
    </source>
</evidence>
<evidence type="ECO:0000256" key="13">
    <source>
        <dbReference type="ARBA" id="ARBA00023157"/>
    </source>
</evidence>
<dbReference type="Proteomes" id="UP000264146">
    <property type="component" value="Chromosome"/>
</dbReference>
<keyword evidence="12 17" id="KW-0411">Iron-sulfur</keyword>
<evidence type="ECO:0000313" key="19">
    <source>
        <dbReference type="EMBL" id="SUM86718.1"/>
    </source>
</evidence>
<evidence type="ECO:0000256" key="15">
    <source>
        <dbReference type="ARBA" id="ARBA00031446"/>
    </source>
</evidence>
<evidence type="ECO:0000256" key="9">
    <source>
        <dbReference type="ARBA" id="ARBA00022785"/>
    </source>
</evidence>
<dbReference type="AlphaFoldDB" id="A0A7Z7QN44"/>
<gene>
    <name evidence="17" type="primary">queH</name>
    <name evidence="19" type="ORF">NCTC12218_00363</name>
</gene>
<keyword evidence="14 17" id="KW-0676">Redox-active center</keyword>
<keyword evidence="7 17" id="KW-0819">tRNA processing</keyword>
<dbReference type="PANTHER" id="PTHR36701">
    <property type="entry name" value="EPOXYQUEUOSINE REDUCTASE QUEH"/>
    <property type="match status" value="1"/>
</dbReference>
<evidence type="ECO:0000256" key="14">
    <source>
        <dbReference type="ARBA" id="ARBA00023284"/>
    </source>
</evidence>
<evidence type="ECO:0000256" key="3">
    <source>
        <dbReference type="ARBA" id="ARBA00008207"/>
    </source>
</evidence>
<dbReference type="InterPro" id="IPR003828">
    <property type="entry name" value="QueH"/>
</dbReference>
<evidence type="ECO:0000256" key="17">
    <source>
        <dbReference type="HAMAP-Rule" id="MF_02089"/>
    </source>
</evidence>
<evidence type="ECO:0000313" key="18">
    <source>
        <dbReference type="EMBL" id="CAD7358779.1"/>
    </source>
</evidence>
<feature type="binding site" evidence="17">
    <location>
        <position position="132"/>
    </location>
    <ligand>
        <name>[4Fe-4S] cluster</name>
        <dbReference type="ChEBI" id="CHEBI:49883"/>
    </ligand>
</feature>
<dbReference type="GO" id="GO:0051539">
    <property type="term" value="F:4 iron, 4 sulfur cluster binding"/>
    <property type="evidence" value="ECO:0007669"/>
    <property type="project" value="UniProtKB-UniRule"/>
</dbReference>
<keyword evidence="11 17" id="KW-0408">Iron</keyword>